<gene>
    <name evidence="4" type="ORF">E1284_15660</name>
</gene>
<accession>A0A4R4P0J3</accession>
<keyword evidence="1 2" id="KW-0129">CBS domain</keyword>
<dbReference type="InterPro" id="IPR000644">
    <property type="entry name" value="CBS_dom"/>
</dbReference>
<dbReference type="AlphaFoldDB" id="A0A4R4P0J3"/>
<dbReference type="SMART" id="SM00116">
    <property type="entry name" value="CBS"/>
    <property type="match status" value="2"/>
</dbReference>
<dbReference type="InterPro" id="IPR046342">
    <property type="entry name" value="CBS_dom_sf"/>
</dbReference>
<sequence length="144" mass="14893">MAMKIREIMTGSPTSVSPELDLVTVARAMRDEDIGAVLVADGDDLKGVVTDRDLVIRGLAAGGDPTQAKIGGIASSVTATVGPDDTLDKAAQIMRERAVRRLPVMEGGRPVGIVSIGDIAIEKDSESALADISAARPNASTTRP</sequence>
<name>A0A4R4P0J3_9ACTN</name>
<dbReference type="Gene3D" id="3.10.580.10">
    <property type="entry name" value="CBS-domain"/>
    <property type="match status" value="1"/>
</dbReference>
<feature type="domain" description="CBS" evidence="3">
    <location>
        <begin position="74"/>
        <end position="129"/>
    </location>
</feature>
<comment type="caution">
    <text evidence="4">The sequence shown here is derived from an EMBL/GenBank/DDBJ whole genome shotgun (WGS) entry which is preliminary data.</text>
</comment>
<reference evidence="4 5" key="1">
    <citation type="submission" date="2019-03" db="EMBL/GenBank/DDBJ databases">
        <title>Draft genome sequences of novel Actinobacteria.</title>
        <authorList>
            <person name="Sahin N."/>
            <person name="Ay H."/>
            <person name="Saygin H."/>
        </authorList>
    </citation>
    <scope>NUCLEOTIDE SEQUENCE [LARGE SCALE GENOMIC DNA]</scope>
    <source>
        <strain evidence="4 5">DSM 45347</strain>
    </source>
</reference>
<dbReference type="PROSITE" id="PS51371">
    <property type="entry name" value="CBS"/>
    <property type="match status" value="2"/>
</dbReference>
<proteinExistence type="predicted"/>
<dbReference type="InterPro" id="IPR051257">
    <property type="entry name" value="Diverse_CBS-Domain"/>
</dbReference>
<dbReference type="OrthoDB" id="9789996at2"/>
<dbReference type="SUPFAM" id="SSF54631">
    <property type="entry name" value="CBS-domain pair"/>
    <property type="match status" value="1"/>
</dbReference>
<evidence type="ECO:0000256" key="2">
    <source>
        <dbReference type="PROSITE-ProRule" id="PRU00703"/>
    </source>
</evidence>
<dbReference type="CDD" id="cd04622">
    <property type="entry name" value="CBS_pair_HRP1_like"/>
    <property type="match status" value="1"/>
</dbReference>
<dbReference type="PANTHER" id="PTHR43080">
    <property type="entry name" value="CBS DOMAIN-CONTAINING PROTEIN CBSX3, MITOCHONDRIAL"/>
    <property type="match status" value="1"/>
</dbReference>
<organism evidence="4 5">
    <name type="scientific">Actinomadura bangladeshensis</name>
    <dbReference type="NCBI Taxonomy" id="453573"/>
    <lineage>
        <taxon>Bacteria</taxon>
        <taxon>Bacillati</taxon>
        <taxon>Actinomycetota</taxon>
        <taxon>Actinomycetes</taxon>
        <taxon>Streptosporangiales</taxon>
        <taxon>Thermomonosporaceae</taxon>
        <taxon>Actinomadura</taxon>
    </lineage>
</organism>
<protein>
    <submittedName>
        <fullName evidence="4">CBS domain-containing protein</fullName>
    </submittedName>
</protein>
<evidence type="ECO:0000256" key="1">
    <source>
        <dbReference type="ARBA" id="ARBA00023122"/>
    </source>
</evidence>
<evidence type="ECO:0000313" key="4">
    <source>
        <dbReference type="EMBL" id="TDC15349.1"/>
    </source>
</evidence>
<dbReference type="Pfam" id="PF00571">
    <property type="entry name" value="CBS"/>
    <property type="match status" value="2"/>
</dbReference>
<dbReference type="RefSeq" id="WP_131939816.1">
    <property type="nucleotide sequence ID" value="NZ_BAAAMX010000004.1"/>
</dbReference>
<dbReference type="PANTHER" id="PTHR43080:SF2">
    <property type="entry name" value="CBS DOMAIN-CONTAINING PROTEIN"/>
    <property type="match status" value="1"/>
</dbReference>
<evidence type="ECO:0000313" key="5">
    <source>
        <dbReference type="Proteomes" id="UP000295431"/>
    </source>
</evidence>
<dbReference type="Proteomes" id="UP000295431">
    <property type="component" value="Unassembled WGS sequence"/>
</dbReference>
<keyword evidence="5" id="KW-1185">Reference proteome</keyword>
<feature type="domain" description="CBS" evidence="3">
    <location>
        <begin position="9"/>
        <end position="66"/>
    </location>
</feature>
<dbReference type="EMBL" id="SMJW01000068">
    <property type="protein sequence ID" value="TDC15349.1"/>
    <property type="molecule type" value="Genomic_DNA"/>
</dbReference>
<evidence type="ECO:0000259" key="3">
    <source>
        <dbReference type="PROSITE" id="PS51371"/>
    </source>
</evidence>